<evidence type="ECO:0000313" key="10">
    <source>
        <dbReference type="Proteomes" id="UP000800235"/>
    </source>
</evidence>
<keyword evidence="10" id="KW-1185">Reference proteome</keyword>
<dbReference type="InterPro" id="IPR000326">
    <property type="entry name" value="PAP2/HPO"/>
</dbReference>
<evidence type="ECO:0000256" key="2">
    <source>
        <dbReference type="ARBA" id="ARBA00008816"/>
    </source>
</evidence>
<feature type="transmembrane region" description="Helical" evidence="7">
    <location>
        <begin position="276"/>
        <end position="298"/>
    </location>
</feature>
<evidence type="ECO:0000256" key="3">
    <source>
        <dbReference type="ARBA" id="ARBA00022692"/>
    </source>
</evidence>
<keyword evidence="3 7" id="KW-0812">Transmembrane</keyword>
<dbReference type="OrthoDB" id="8907274at2759"/>
<feature type="transmembrane region" description="Helical" evidence="7">
    <location>
        <begin position="20"/>
        <end position="45"/>
    </location>
</feature>
<dbReference type="GO" id="GO:0008195">
    <property type="term" value="F:phosphatidate phosphatase activity"/>
    <property type="evidence" value="ECO:0007669"/>
    <property type="project" value="TreeGrafter"/>
</dbReference>
<evidence type="ECO:0000256" key="4">
    <source>
        <dbReference type="ARBA" id="ARBA00022989"/>
    </source>
</evidence>
<organism evidence="9 10">
    <name type="scientific">Tothia fuscella</name>
    <dbReference type="NCBI Taxonomy" id="1048955"/>
    <lineage>
        <taxon>Eukaryota</taxon>
        <taxon>Fungi</taxon>
        <taxon>Dikarya</taxon>
        <taxon>Ascomycota</taxon>
        <taxon>Pezizomycotina</taxon>
        <taxon>Dothideomycetes</taxon>
        <taxon>Pleosporomycetidae</taxon>
        <taxon>Venturiales</taxon>
        <taxon>Cylindrosympodiaceae</taxon>
        <taxon>Tothia</taxon>
    </lineage>
</organism>
<feature type="transmembrane region" description="Helical" evidence="7">
    <location>
        <begin position="65"/>
        <end position="84"/>
    </location>
</feature>
<comment type="similarity">
    <text evidence="2">Belongs to the PA-phosphatase related phosphoesterase family.</text>
</comment>
<feature type="transmembrane region" description="Helical" evidence="7">
    <location>
        <begin position="252"/>
        <end position="270"/>
    </location>
</feature>
<dbReference type="SUPFAM" id="SSF48317">
    <property type="entry name" value="Acid phosphatase/Vanadium-dependent haloperoxidase"/>
    <property type="match status" value="1"/>
</dbReference>
<evidence type="ECO:0000313" key="9">
    <source>
        <dbReference type="EMBL" id="KAF2428847.1"/>
    </source>
</evidence>
<evidence type="ECO:0000256" key="7">
    <source>
        <dbReference type="SAM" id="Phobius"/>
    </source>
</evidence>
<dbReference type="GO" id="GO:0016020">
    <property type="term" value="C:membrane"/>
    <property type="evidence" value="ECO:0007669"/>
    <property type="project" value="UniProtKB-SubCell"/>
</dbReference>
<dbReference type="Gene3D" id="1.20.144.10">
    <property type="entry name" value="Phosphatidic acid phosphatase type 2/haloperoxidase"/>
    <property type="match status" value="1"/>
</dbReference>
<comment type="caution">
    <text evidence="9">The sequence shown here is derived from an EMBL/GenBank/DDBJ whole genome shotgun (WGS) entry which is preliminary data.</text>
</comment>
<feature type="region of interest" description="Disordered" evidence="6">
    <location>
        <begin position="210"/>
        <end position="241"/>
    </location>
</feature>
<protein>
    <submittedName>
        <fullName evidence="9">PAP2-domain-containing protein</fullName>
    </submittedName>
</protein>
<dbReference type="InterPro" id="IPR043216">
    <property type="entry name" value="PAP-like"/>
</dbReference>
<evidence type="ECO:0000256" key="1">
    <source>
        <dbReference type="ARBA" id="ARBA00004141"/>
    </source>
</evidence>
<dbReference type="GO" id="GO:0006644">
    <property type="term" value="P:phospholipid metabolic process"/>
    <property type="evidence" value="ECO:0007669"/>
    <property type="project" value="InterPro"/>
</dbReference>
<proteinExistence type="inferred from homology"/>
<sequence length="387" mass="42490">MRPFSLVDLSISYPLVASTVPNWLLVVVSLVGPGAIIFLVCLILVPGPTVNKQTPKSLIWRRKLWEWNTGWMGLGLSLALAFFFTQGMKNLFGKPRPDLLARCDPDLSLESIRANTVGGGYASELNPLWVLISPSICRRAINDPVLKDGFRSFPSGHASMSWSGLLYLSFFLCSKFAISVPFLPPRQYSQDESISGATLYSGRHTLPLHHDRSHSNSDNGTESANLKDLGRRSGEDTSPLVPIRNQAAAPPVYLIVLAMIPVCGAIYIVASRVFDFYHHGFDVIFGSLIGITSAWFSFRWYHLPVTRGAGWSWGARSRDRAFGIGLGRDTYVGQEGWSSKKADERVAANGNGHAILGPGLDGQGRGLAEEHELTQTHMQRGEARLPV</sequence>
<dbReference type="Pfam" id="PF01569">
    <property type="entry name" value="PAP2"/>
    <property type="match status" value="1"/>
</dbReference>
<reference evidence="9" key="1">
    <citation type="journal article" date="2020" name="Stud. Mycol.">
        <title>101 Dothideomycetes genomes: a test case for predicting lifestyles and emergence of pathogens.</title>
        <authorList>
            <person name="Haridas S."/>
            <person name="Albert R."/>
            <person name="Binder M."/>
            <person name="Bloem J."/>
            <person name="Labutti K."/>
            <person name="Salamov A."/>
            <person name="Andreopoulos B."/>
            <person name="Baker S."/>
            <person name="Barry K."/>
            <person name="Bills G."/>
            <person name="Bluhm B."/>
            <person name="Cannon C."/>
            <person name="Castanera R."/>
            <person name="Culley D."/>
            <person name="Daum C."/>
            <person name="Ezra D."/>
            <person name="Gonzalez J."/>
            <person name="Henrissat B."/>
            <person name="Kuo A."/>
            <person name="Liang C."/>
            <person name="Lipzen A."/>
            <person name="Lutzoni F."/>
            <person name="Magnuson J."/>
            <person name="Mondo S."/>
            <person name="Nolan M."/>
            <person name="Ohm R."/>
            <person name="Pangilinan J."/>
            <person name="Park H.-J."/>
            <person name="Ramirez L."/>
            <person name="Alfaro M."/>
            <person name="Sun H."/>
            <person name="Tritt A."/>
            <person name="Yoshinaga Y."/>
            <person name="Zwiers L.-H."/>
            <person name="Turgeon B."/>
            <person name="Goodwin S."/>
            <person name="Spatafora J."/>
            <person name="Crous P."/>
            <person name="Grigoriev I."/>
        </authorList>
    </citation>
    <scope>NUCLEOTIDE SEQUENCE</scope>
    <source>
        <strain evidence="9">CBS 130266</strain>
    </source>
</reference>
<evidence type="ECO:0000259" key="8">
    <source>
        <dbReference type="Pfam" id="PF01569"/>
    </source>
</evidence>
<evidence type="ECO:0000256" key="5">
    <source>
        <dbReference type="ARBA" id="ARBA00023136"/>
    </source>
</evidence>
<dbReference type="PANTHER" id="PTHR10165">
    <property type="entry name" value="LIPID PHOSPHATE PHOSPHATASE"/>
    <property type="match status" value="1"/>
</dbReference>
<accession>A0A9P4NNN4</accession>
<comment type="subcellular location">
    <subcellularLocation>
        <location evidence="1">Membrane</location>
        <topology evidence="1">Multi-pass membrane protein</topology>
    </subcellularLocation>
</comment>
<dbReference type="Proteomes" id="UP000800235">
    <property type="component" value="Unassembled WGS sequence"/>
</dbReference>
<dbReference type="EMBL" id="MU007052">
    <property type="protein sequence ID" value="KAF2428847.1"/>
    <property type="molecule type" value="Genomic_DNA"/>
</dbReference>
<evidence type="ECO:0000256" key="6">
    <source>
        <dbReference type="SAM" id="MobiDB-lite"/>
    </source>
</evidence>
<name>A0A9P4NNN4_9PEZI</name>
<dbReference type="GO" id="GO:0046839">
    <property type="term" value="P:phospholipid dephosphorylation"/>
    <property type="evidence" value="ECO:0007669"/>
    <property type="project" value="TreeGrafter"/>
</dbReference>
<dbReference type="AlphaFoldDB" id="A0A9P4NNN4"/>
<dbReference type="PANTHER" id="PTHR10165:SF154">
    <property type="entry name" value="PAP2 DOMAIN PROTEIN (AFU_ORTHOLOGUE AFUA_1G09730)"/>
    <property type="match status" value="1"/>
</dbReference>
<feature type="domain" description="Phosphatidic acid phosphatase type 2/haloperoxidase" evidence="8">
    <location>
        <begin position="71"/>
        <end position="302"/>
    </location>
</feature>
<keyword evidence="4 7" id="KW-1133">Transmembrane helix</keyword>
<feature type="transmembrane region" description="Helical" evidence="7">
    <location>
        <begin position="164"/>
        <end position="183"/>
    </location>
</feature>
<dbReference type="InterPro" id="IPR036938">
    <property type="entry name" value="PAP2/HPO_sf"/>
</dbReference>
<keyword evidence="5 7" id="KW-0472">Membrane</keyword>
<dbReference type="CDD" id="cd03390">
    <property type="entry name" value="PAP2_containing_1_like"/>
    <property type="match status" value="1"/>
</dbReference>
<gene>
    <name evidence="9" type="ORF">EJ08DRAFT_313330</name>
</gene>